<dbReference type="SUPFAM" id="SSF53223">
    <property type="entry name" value="Aminoacid dehydrogenase-like, N-terminal domain"/>
    <property type="match status" value="1"/>
</dbReference>
<keyword evidence="8 11" id="KW-0368">Histidine biosynthesis</keyword>
<dbReference type="InterPro" id="IPR036291">
    <property type="entry name" value="NAD(P)-bd_dom_sf"/>
</dbReference>
<feature type="domain" description="Tetrahydrofolate dehydrogenase/cyclohydrolase NAD(P)-binding" evidence="13">
    <location>
        <begin position="132"/>
        <end position="274"/>
    </location>
</feature>
<dbReference type="PANTHER" id="PTHR48099:SF5">
    <property type="entry name" value="C-1-TETRAHYDROFOLATE SYNTHASE, CYTOPLASMIC"/>
    <property type="match status" value="1"/>
</dbReference>
<comment type="catalytic activity">
    <reaction evidence="11">
        <text>(6R)-5,10-methylene-5,6,7,8-tetrahydrofolate + NADP(+) = (6R)-5,10-methenyltetrahydrofolate + NADPH</text>
        <dbReference type="Rhea" id="RHEA:22812"/>
        <dbReference type="ChEBI" id="CHEBI:15636"/>
        <dbReference type="ChEBI" id="CHEBI:57455"/>
        <dbReference type="ChEBI" id="CHEBI:57783"/>
        <dbReference type="ChEBI" id="CHEBI:58349"/>
        <dbReference type="EC" id="1.5.1.5"/>
    </reaction>
</comment>
<dbReference type="CDD" id="cd01080">
    <property type="entry name" value="NAD_bind_m-THF_DH_Cyclohyd"/>
    <property type="match status" value="1"/>
</dbReference>
<dbReference type="GO" id="GO:0004488">
    <property type="term" value="F:methylenetetrahydrofolate dehydrogenase (NADP+) activity"/>
    <property type="evidence" value="ECO:0007669"/>
    <property type="project" value="UniProtKB-UniRule"/>
</dbReference>
<evidence type="ECO:0000256" key="5">
    <source>
        <dbReference type="ARBA" id="ARBA00022801"/>
    </source>
</evidence>
<dbReference type="PANTHER" id="PTHR48099">
    <property type="entry name" value="C-1-TETRAHYDROFOLATE SYNTHASE, CYTOPLASMIC-RELATED"/>
    <property type="match status" value="1"/>
</dbReference>
<evidence type="ECO:0000313" key="15">
    <source>
        <dbReference type="Proteomes" id="UP000470082"/>
    </source>
</evidence>
<gene>
    <name evidence="11" type="primary">folD</name>
    <name evidence="14" type="ORF">FYJ50_05840</name>
</gene>
<evidence type="ECO:0000259" key="12">
    <source>
        <dbReference type="Pfam" id="PF00763"/>
    </source>
</evidence>
<evidence type="ECO:0000256" key="10">
    <source>
        <dbReference type="ARBA" id="ARBA00023268"/>
    </source>
</evidence>
<dbReference type="UniPathway" id="UPA00193"/>
<keyword evidence="6 11" id="KW-0521">NADP</keyword>
<proteinExistence type="inferred from homology"/>
<dbReference type="EC" id="3.5.4.9" evidence="11"/>
<evidence type="ECO:0000256" key="7">
    <source>
        <dbReference type="ARBA" id="ARBA00023002"/>
    </source>
</evidence>
<dbReference type="Gene3D" id="3.40.50.10860">
    <property type="entry name" value="Leucine Dehydrogenase, chain A, domain 1"/>
    <property type="match status" value="1"/>
</dbReference>
<dbReference type="InterPro" id="IPR046346">
    <property type="entry name" value="Aminoacid_DH-like_N_sf"/>
</dbReference>
<evidence type="ECO:0000256" key="8">
    <source>
        <dbReference type="ARBA" id="ARBA00023102"/>
    </source>
</evidence>
<keyword evidence="7 11" id="KW-0560">Oxidoreductase</keyword>
<dbReference type="InterPro" id="IPR020630">
    <property type="entry name" value="THF_DH/CycHdrlase_cat_dom"/>
</dbReference>
<keyword evidence="3 11" id="KW-0028">Amino-acid biosynthesis</keyword>
<dbReference type="GO" id="GO:0005829">
    <property type="term" value="C:cytosol"/>
    <property type="evidence" value="ECO:0007669"/>
    <property type="project" value="TreeGrafter"/>
</dbReference>
<evidence type="ECO:0000256" key="4">
    <source>
        <dbReference type="ARBA" id="ARBA00022755"/>
    </source>
</evidence>
<accession>A0A7X2N352</accession>
<evidence type="ECO:0000256" key="1">
    <source>
        <dbReference type="ARBA" id="ARBA00004777"/>
    </source>
</evidence>
<dbReference type="Pfam" id="PF00763">
    <property type="entry name" value="THF_DHG_CYH"/>
    <property type="match status" value="1"/>
</dbReference>
<evidence type="ECO:0000259" key="13">
    <source>
        <dbReference type="Pfam" id="PF02882"/>
    </source>
</evidence>
<comment type="catalytic activity">
    <reaction evidence="11">
        <text>(6R)-5,10-methenyltetrahydrofolate + H2O = (6R)-10-formyltetrahydrofolate + H(+)</text>
        <dbReference type="Rhea" id="RHEA:23700"/>
        <dbReference type="ChEBI" id="CHEBI:15377"/>
        <dbReference type="ChEBI" id="CHEBI:15378"/>
        <dbReference type="ChEBI" id="CHEBI:57455"/>
        <dbReference type="ChEBI" id="CHEBI:195366"/>
        <dbReference type="EC" id="3.5.4.9"/>
    </reaction>
</comment>
<dbReference type="EMBL" id="VUMM01000009">
    <property type="protein sequence ID" value="MSS01618.1"/>
    <property type="molecule type" value="Genomic_DNA"/>
</dbReference>
<dbReference type="Proteomes" id="UP000470082">
    <property type="component" value="Unassembled WGS sequence"/>
</dbReference>
<dbReference type="GO" id="GO:0000105">
    <property type="term" value="P:L-histidine biosynthetic process"/>
    <property type="evidence" value="ECO:0007669"/>
    <property type="project" value="UniProtKB-KW"/>
</dbReference>
<comment type="subunit">
    <text evidence="11">Homodimer.</text>
</comment>
<keyword evidence="15" id="KW-1185">Reference proteome</keyword>
<evidence type="ECO:0000256" key="9">
    <source>
        <dbReference type="ARBA" id="ARBA00023167"/>
    </source>
</evidence>
<name>A0A7X2N352_9FIRM</name>
<dbReference type="Gene3D" id="3.40.50.720">
    <property type="entry name" value="NAD(P)-binding Rossmann-like Domain"/>
    <property type="match status" value="1"/>
</dbReference>
<feature type="binding site" evidence="11">
    <location>
        <begin position="158"/>
        <end position="160"/>
    </location>
    <ligand>
        <name>NADP(+)</name>
        <dbReference type="ChEBI" id="CHEBI:58349"/>
    </ligand>
</feature>
<evidence type="ECO:0000256" key="6">
    <source>
        <dbReference type="ARBA" id="ARBA00022857"/>
    </source>
</evidence>
<feature type="binding site" evidence="11">
    <location>
        <position position="224"/>
    </location>
    <ligand>
        <name>NADP(+)</name>
        <dbReference type="ChEBI" id="CHEBI:58349"/>
    </ligand>
</feature>
<comment type="pathway">
    <text evidence="1 11">One-carbon metabolism; tetrahydrofolate interconversion.</text>
</comment>
<comment type="function">
    <text evidence="11">Catalyzes the oxidation of 5,10-methylenetetrahydrofolate to 5,10-methenyltetrahydrofolate and then the hydrolysis of 5,10-methenyltetrahydrofolate to 10-formyltetrahydrofolate.</text>
</comment>
<dbReference type="InterPro" id="IPR020631">
    <property type="entry name" value="THF_DH/CycHdrlase_NAD-bd_dom"/>
</dbReference>
<dbReference type="GO" id="GO:0004477">
    <property type="term" value="F:methenyltetrahydrofolate cyclohydrolase activity"/>
    <property type="evidence" value="ECO:0007669"/>
    <property type="project" value="UniProtKB-UniRule"/>
</dbReference>
<comment type="caution">
    <text evidence="11">Lacks conserved residue(s) required for the propagation of feature annotation.</text>
</comment>
<keyword evidence="5 11" id="KW-0378">Hydrolase</keyword>
<dbReference type="Pfam" id="PF02882">
    <property type="entry name" value="THF_DHG_CYH_C"/>
    <property type="match status" value="1"/>
</dbReference>
<keyword evidence="10 11" id="KW-0511">Multifunctional enzyme</keyword>
<evidence type="ECO:0000256" key="2">
    <source>
        <dbReference type="ARBA" id="ARBA00022563"/>
    </source>
</evidence>
<dbReference type="PRINTS" id="PR00085">
    <property type="entry name" value="THFDHDRGNASE"/>
</dbReference>
<dbReference type="GO" id="GO:0035999">
    <property type="term" value="P:tetrahydrofolate interconversion"/>
    <property type="evidence" value="ECO:0007669"/>
    <property type="project" value="UniProtKB-UniRule"/>
</dbReference>
<keyword evidence="2 11" id="KW-0554">One-carbon metabolism</keyword>
<sequence length="275" mass="30398">MILYGNEVAKAIDEKSMTLAKRNKPVLAIVRVGNKPSDLSYERGLMKRCEKIGVEVRNVIMDEKVSKEQFYSKLDSLNQDTDIHGILMFRPLPVYLDNEKARNYISSSKDVDGCTNESLAGVFTNTPVGYAPCTAQAVMECLDHYDIDVTSKNVVIVGRSLVAGKPLSMMMCSKNATVTLCHTKTKDLKEITKKAEIVVVATGQMESMDDTYFSKGQTVIDVGINYNEIKQKLCGDILYEKVEPVVDNITPVPKGIGSITNSILVYHVCQAANQN</sequence>
<evidence type="ECO:0000256" key="11">
    <source>
        <dbReference type="HAMAP-Rule" id="MF_01576"/>
    </source>
</evidence>
<dbReference type="InterPro" id="IPR000672">
    <property type="entry name" value="THF_DH/CycHdrlase"/>
</dbReference>
<dbReference type="GO" id="GO:0009086">
    <property type="term" value="P:methionine biosynthetic process"/>
    <property type="evidence" value="ECO:0007669"/>
    <property type="project" value="UniProtKB-KW"/>
</dbReference>
<dbReference type="AlphaFoldDB" id="A0A7X2N352"/>
<dbReference type="EC" id="1.5.1.5" evidence="11"/>
<dbReference type="GO" id="GO:0006164">
    <property type="term" value="P:purine nucleotide biosynthetic process"/>
    <property type="evidence" value="ECO:0007669"/>
    <property type="project" value="UniProtKB-KW"/>
</dbReference>
<dbReference type="HAMAP" id="MF_01576">
    <property type="entry name" value="THF_DHG_CYH"/>
    <property type="match status" value="1"/>
</dbReference>
<feature type="domain" description="Tetrahydrofolate dehydrogenase/cyclohydrolase catalytic" evidence="12">
    <location>
        <begin position="4"/>
        <end position="112"/>
    </location>
</feature>
<evidence type="ECO:0000256" key="3">
    <source>
        <dbReference type="ARBA" id="ARBA00022605"/>
    </source>
</evidence>
<dbReference type="SUPFAM" id="SSF51735">
    <property type="entry name" value="NAD(P)-binding Rossmann-fold domains"/>
    <property type="match status" value="1"/>
</dbReference>
<keyword evidence="9 11" id="KW-0486">Methionine biosynthesis</keyword>
<reference evidence="14 15" key="1">
    <citation type="submission" date="2019-08" db="EMBL/GenBank/DDBJ databases">
        <title>In-depth cultivation of the pig gut microbiome towards novel bacterial diversity and tailored functional studies.</title>
        <authorList>
            <person name="Wylensek D."/>
            <person name="Hitch T.C.A."/>
            <person name="Clavel T."/>
        </authorList>
    </citation>
    <scope>NUCLEOTIDE SEQUENCE [LARGE SCALE GENOMIC DNA]</scope>
    <source>
        <strain evidence="14 15">LKV-178-WT-2G</strain>
    </source>
</reference>
<dbReference type="RefSeq" id="WP_154460155.1">
    <property type="nucleotide sequence ID" value="NZ_VUMM01000009.1"/>
</dbReference>
<comment type="caution">
    <text evidence="14">The sequence shown here is derived from an EMBL/GenBank/DDBJ whole genome shotgun (WGS) entry which is preliminary data.</text>
</comment>
<organism evidence="14 15">
    <name type="scientific">Floccifex porci</name>
    <dbReference type="NCBI Taxonomy" id="2606629"/>
    <lineage>
        <taxon>Bacteria</taxon>
        <taxon>Bacillati</taxon>
        <taxon>Bacillota</taxon>
        <taxon>Erysipelotrichia</taxon>
        <taxon>Erysipelotrichales</taxon>
        <taxon>Erysipelotrichaceae</taxon>
        <taxon>Floccifex</taxon>
    </lineage>
</organism>
<comment type="similarity">
    <text evidence="11">Belongs to the tetrahydrofolate dehydrogenase/cyclohydrolase family.</text>
</comment>
<protein>
    <recommendedName>
        <fullName evidence="11">Bifunctional protein FolD</fullName>
    </recommendedName>
    <domain>
        <recommendedName>
            <fullName evidence="11">Methylenetetrahydrofolate dehydrogenase</fullName>
            <ecNumber evidence="11">1.5.1.5</ecNumber>
        </recommendedName>
    </domain>
    <domain>
        <recommendedName>
            <fullName evidence="11">Methenyltetrahydrofolate cyclohydrolase</fullName>
            <ecNumber evidence="11">3.5.4.9</ecNumber>
        </recommendedName>
    </domain>
</protein>
<evidence type="ECO:0000313" key="14">
    <source>
        <dbReference type="EMBL" id="MSS01618.1"/>
    </source>
</evidence>
<keyword evidence="4 11" id="KW-0658">Purine biosynthesis</keyword>